<proteinExistence type="predicted"/>
<organism evidence="1 2">
    <name type="scientific">Xenorhabdus budapestensis</name>
    <dbReference type="NCBI Taxonomy" id="290110"/>
    <lineage>
        <taxon>Bacteria</taxon>
        <taxon>Pseudomonadati</taxon>
        <taxon>Pseudomonadota</taxon>
        <taxon>Gammaproteobacteria</taxon>
        <taxon>Enterobacterales</taxon>
        <taxon>Morganellaceae</taxon>
        <taxon>Xenorhabdus</taxon>
    </lineage>
</organism>
<reference evidence="1 2" key="1">
    <citation type="journal article" date="2017" name="Nat. Microbiol.">
        <title>Natural product diversity associated with the nematode symbionts Photorhabdus and Xenorhabdus.</title>
        <authorList>
            <person name="Tobias N.J."/>
            <person name="Wolff H."/>
            <person name="Djahanschiri B."/>
            <person name="Grundmann F."/>
            <person name="Kronenwerth M."/>
            <person name="Shi Y.M."/>
            <person name="Simonyi S."/>
            <person name="Grun P."/>
            <person name="Shapiro-Ilan D."/>
            <person name="Pidot S.J."/>
            <person name="Stinear T.P."/>
            <person name="Ebersberger I."/>
            <person name="Bode H.B."/>
        </authorList>
    </citation>
    <scope>NUCLEOTIDE SEQUENCE [LARGE SCALE GENOMIC DNA]</scope>
    <source>
        <strain evidence="1 2">DSM 16342</strain>
    </source>
</reference>
<comment type="caution">
    <text evidence="1">The sequence shown here is derived from an EMBL/GenBank/DDBJ whole genome shotgun (WGS) entry which is preliminary data.</text>
</comment>
<dbReference type="Proteomes" id="UP000225833">
    <property type="component" value="Unassembled WGS sequence"/>
</dbReference>
<protein>
    <submittedName>
        <fullName evidence="1">Uncharacterized protein</fullName>
    </submittedName>
</protein>
<gene>
    <name evidence="1" type="ORF">Xbud_01793</name>
</gene>
<evidence type="ECO:0000313" key="1">
    <source>
        <dbReference type="EMBL" id="PHM28063.1"/>
    </source>
</evidence>
<evidence type="ECO:0000313" key="2">
    <source>
        <dbReference type="Proteomes" id="UP000225833"/>
    </source>
</evidence>
<dbReference type="EMBL" id="NIBS01000007">
    <property type="protein sequence ID" value="PHM28063.1"/>
    <property type="molecule type" value="Genomic_DNA"/>
</dbReference>
<dbReference type="AlphaFoldDB" id="A0A2D0J1B0"/>
<accession>A0A2D0J1B0</accession>
<sequence length="37" mass="4439">MDMINISAQDNLIGIYFGQDYDLFDDNEKIEPKIRRF</sequence>
<name>A0A2D0J1B0_XENBU</name>